<dbReference type="EMBL" id="BGPR01060679">
    <property type="protein sequence ID" value="GBO36502.1"/>
    <property type="molecule type" value="Genomic_DNA"/>
</dbReference>
<name>A0A4Y2WJD6_ARAVE</name>
<evidence type="ECO:0000313" key="2">
    <source>
        <dbReference type="EMBL" id="GBO36502.1"/>
    </source>
</evidence>
<sequence>KEKLSEREAQQTRSLSNEKLSKREAQQKRSSAKEKLSKREAYQTPPSPERTVTAASRGKPDTTEKEAKLRSQAVWPFTPRPPTSKVCRLL</sequence>
<evidence type="ECO:0000256" key="1">
    <source>
        <dbReference type="SAM" id="MobiDB-lite"/>
    </source>
</evidence>
<comment type="caution">
    <text evidence="2">The sequence shown here is derived from an EMBL/GenBank/DDBJ whole genome shotgun (WGS) entry which is preliminary data.</text>
</comment>
<feature type="compositionally biased region" description="Basic and acidic residues" evidence="1">
    <location>
        <begin position="19"/>
        <end position="41"/>
    </location>
</feature>
<feature type="non-terminal residue" evidence="2">
    <location>
        <position position="1"/>
    </location>
</feature>
<feature type="compositionally biased region" description="Basic and acidic residues" evidence="1">
    <location>
        <begin position="1"/>
        <end position="10"/>
    </location>
</feature>
<proteinExistence type="predicted"/>
<dbReference type="Proteomes" id="UP000499080">
    <property type="component" value="Unassembled WGS sequence"/>
</dbReference>
<protein>
    <submittedName>
        <fullName evidence="2">Uncharacterized protein</fullName>
    </submittedName>
</protein>
<evidence type="ECO:0000313" key="3">
    <source>
        <dbReference type="Proteomes" id="UP000499080"/>
    </source>
</evidence>
<feature type="compositionally biased region" description="Basic and acidic residues" evidence="1">
    <location>
        <begin position="58"/>
        <end position="69"/>
    </location>
</feature>
<dbReference type="AlphaFoldDB" id="A0A4Y2WJD6"/>
<accession>A0A4Y2WJD6</accession>
<keyword evidence="3" id="KW-1185">Reference proteome</keyword>
<feature type="region of interest" description="Disordered" evidence="1">
    <location>
        <begin position="1"/>
        <end position="90"/>
    </location>
</feature>
<gene>
    <name evidence="2" type="ORF">AVEN_81888_1</name>
</gene>
<organism evidence="2 3">
    <name type="scientific">Araneus ventricosus</name>
    <name type="common">Orbweaver spider</name>
    <name type="synonym">Epeira ventricosa</name>
    <dbReference type="NCBI Taxonomy" id="182803"/>
    <lineage>
        <taxon>Eukaryota</taxon>
        <taxon>Metazoa</taxon>
        <taxon>Ecdysozoa</taxon>
        <taxon>Arthropoda</taxon>
        <taxon>Chelicerata</taxon>
        <taxon>Arachnida</taxon>
        <taxon>Araneae</taxon>
        <taxon>Araneomorphae</taxon>
        <taxon>Entelegynae</taxon>
        <taxon>Araneoidea</taxon>
        <taxon>Araneidae</taxon>
        <taxon>Araneus</taxon>
    </lineage>
</organism>
<reference evidence="2 3" key="1">
    <citation type="journal article" date="2019" name="Sci. Rep.">
        <title>Orb-weaving spider Araneus ventricosus genome elucidates the spidroin gene catalogue.</title>
        <authorList>
            <person name="Kono N."/>
            <person name="Nakamura H."/>
            <person name="Ohtoshi R."/>
            <person name="Moran D.A.P."/>
            <person name="Shinohara A."/>
            <person name="Yoshida Y."/>
            <person name="Fujiwara M."/>
            <person name="Mori M."/>
            <person name="Tomita M."/>
            <person name="Arakawa K."/>
        </authorList>
    </citation>
    <scope>NUCLEOTIDE SEQUENCE [LARGE SCALE GENOMIC DNA]</scope>
</reference>